<accession>A0A413QKY3</accession>
<keyword evidence="3" id="KW-0238">DNA-binding</keyword>
<dbReference type="InterPro" id="IPR039425">
    <property type="entry name" value="RNA_pol_sigma-70-like"/>
</dbReference>
<proteinExistence type="predicted"/>
<dbReference type="InterPro" id="IPR036388">
    <property type="entry name" value="WH-like_DNA-bd_sf"/>
</dbReference>
<dbReference type="PANTHER" id="PTHR43133">
    <property type="entry name" value="RNA POLYMERASE ECF-TYPE SIGMA FACTO"/>
    <property type="match status" value="1"/>
</dbReference>
<organism evidence="6 7">
    <name type="scientific">Dorea formicigenerans</name>
    <dbReference type="NCBI Taxonomy" id="39486"/>
    <lineage>
        <taxon>Bacteria</taxon>
        <taxon>Bacillati</taxon>
        <taxon>Bacillota</taxon>
        <taxon>Clostridia</taxon>
        <taxon>Lachnospirales</taxon>
        <taxon>Lachnospiraceae</taxon>
        <taxon>Dorea</taxon>
    </lineage>
</organism>
<dbReference type="AlphaFoldDB" id="A0A413QKY3"/>
<keyword evidence="4" id="KW-0804">Transcription</keyword>
<dbReference type="GO" id="GO:0006352">
    <property type="term" value="P:DNA-templated transcription initiation"/>
    <property type="evidence" value="ECO:0007669"/>
    <property type="project" value="InterPro"/>
</dbReference>
<evidence type="ECO:0000313" key="6">
    <source>
        <dbReference type="EMBL" id="RHA00360.1"/>
    </source>
</evidence>
<dbReference type="PANTHER" id="PTHR43133:SF8">
    <property type="entry name" value="RNA POLYMERASE SIGMA FACTOR HI_1459-RELATED"/>
    <property type="match status" value="1"/>
</dbReference>
<evidence type="ECO:0000256" key="4">
    <source>
        <dbReference type="ARBA" id="ARBA00023163"/>
    </source>
</evidence>
<protein>
    <submittedName>
        <fullName evidence="6">Sigma-70 family RNA polymerase sigma factor</fullName>
    </submittedName>
</protein>
<dbReference type="GO" id="GO:0003677">
    <property type="term" value="F:DNA binding"/>
    <property type="evidence" value="ECO:0007669"/>
    <property type="project" value="UniProtKB-KW"/>
</dbReference>
<comment type="caution">
    <text evidence="6">The sequence shown here is derived from an EMBL/GenBank/DDBJ whole genome shotgun (WGS) entry which is preliminary data.</text>
</comment>
<sequence>MNEPIRTQWQIRCAFNGFCKQALKREAMNASRDIKRQQLREVTFSDLSPQEENQLFVYDQYFVDDEAEQSFVVGGKEITAKLLAEALHSLPEEKREAVLLYYFFDMSETEIAKLCNIPRTTVRYRRESSFELLKRYLEERANDYTD</sequence>
<name>A0A413QKY3_9FIRM</name>
<dbReference type="Proteomes" id="UP000284962">
    <property type="component" value="Unassembled WGS sequence"/>
</dbReference>
<reference evidence="6 7" key="1">
    <citation type="submission" date="2018-08" db="EMBL/GenBank/DDBJ databases">
        <title>A genome reference for cultivated species of the human gut microbiota.</title>
        <authorList>
            <person name="Zou Y."/>
            <person name="Xue W."/>
            <person name="Luo G."/>
        </authorList>
    </citation>
    <scope>NUCLEOTIDE SEQUENCE [LARGE SCALE GENOMIC DNA]</scope>
    <source>
        <strain evidence="6 7">AM46-16</strain>
    </source>
</reference>
<dbReference type="InterPro" id="IPR013324">
    <property type="entry name" value="RNA_pol_sigma_r3/r4-like"/>
</dbReference>
<dbReference type="EMBL" id="QSEW01000005">
    <property type="protein sequence ID" value="RHA00360.1"/>
    <property type="molecule type" value="Genomic_DNA"/>
</dbReference>
<keyword evidence="2" id="KW-0731">Sigma factor</keyword>
<evidence type="ECO:0000256" key="1">
    <source>
        <dbReference type="ARBA" id="ARBA00023015"/>
    </source>
</evidence>
<dbReference type="InterPro" id="IPR013249">
    <property type="entry name" value="RNA_pol_sigma70_r4_t2"/>
</dbReference>
<keyword evidence="1" id="KW-0805">Transcription regulation</keyword>
<evidence type="ECO:0000256" key="2">
    <source>
        <dbReference type="ARBA" id="ARBA00023082"/>
    </source>
</evidence>
<feature type="domain" description="RNA polymerase sigma factor 70 region 4 type 2" evidence="5">
    <location>
        <begin position="82"/>
        <end position="125"/>
    </location>
</feature>
<dbReference type="Gene3D" id="1.10.10.10">
    <property type="entry name" value="Winged helix-like DNA-binding domain superfamily/Winged helix DNA-binding domain"/>
    <property type="match status" value="1"/>
</dbReference>
<dbReference type="GO" id="GO:0016987">
    <property type="term" value="F:sigma factor activity"/>
    <property type="evidence" value="ECO:0007669"/>
    <property type="project" value="UniProtKB-KW"/>
</dbReference>
<evidence type="ECO:0000256" key="3">
    <source>
        <dbReference type="ARBA" id="ARBA00023125"/>
    </source>
</evidence>
<dbReference type="SUPFAM" id="SSF88659">
    <property type="entry name" value="Sigma3 and sigma4 domains of RNA polymerase sigma factors"/>
    <property type="match status" value="1"/>
</dbReference>
<evidence type="ECO:0000313" key="7">
    <source>
        <dbReference type="Proteomes" id="UP000284962"/>
    </source>
</evidence>
<evidence type="ECO:0000259" key="5">
    <source>
        <dbReference type="Pfam" id="PF08281"/>
    </source>
</evidence>
<dbReference type="Pfam" id="PF08281">
    <property type="entry name" value="Sigma70_r4_2"/>
    <property type="match status" value="1"/>
</dbReference>
<gene>
    <name evidence="6" type="ORF">DW957_06285</name>
</gene>